<dbReference type="EMBL" id="CAXHTB010000011">
    <property type="protein sequence ID" value="CAL0314824.1"/>
    <property type="molecule type" value="Genomic_DNA"/>
</dbReference>
<organism evidence="1 2">
    <name type="scientific">Lupinus luteus</name>
    <name type="common">European yellow lupine</name>
    <dbReference type="NCBI Taxonomy" id="3873"/>
    <lineage>
        <taxon>Eukaryota</taxon>
        <taxon>Viridiplantae</taxon>
        <taxon>Streptophyta</taxon>
        <taxon>Embryophyta</taxon>
        <taxon>Tracheophyta</taxon>
        <taxon>Spermatophyta</taxon>
        <taxon>Magnoliopsida</taxon>
        <taxon>eudicotyledons</taxon>
        <taxon>Gunneridae</taxon>
        <taxon>Pentapetalae</taxon>
        <taxon>rosids</taxon>
        <taxon>fabids</taxon>
        <taxon>Fabales</taxon>
        <taxon>Fabaceae</taxon>
        <taxon>Papilionoideae</taxon>
        <taxon>50 kb inversion clade</taxon>
        <taxon>genistoids sensu lato</taxon>
        <taxon>core genistoids</taxon>
        <taxon>Genisteae</taxon>
        <taxon>Lupinus</taxon>
    </lineage>
</organism>
<gene>
    <name evidence="1" type="ORF">LLUT_LOCUS15884</name>
</gene>
<name>A0AAV1WZQ4_LUPLU</name>
<evidence type="ECO:0000313" key="1">
    <source>
        <dbReference type="EMBL" id="CAL0314824.1"/>
    </source>
</evidence>
<dbReference type="AlphaFoldDB" id="A0AAV1WZQ4"/>
<protein>
    <submittedName>
        <fullName evidence="1">Uncharacterized protein</fullName>
    </submittedName>
</protein>
<proteinExistence type="predicted"/>
<dbReference type="Proteomes" id="UP001497480">
    <property type="component" value="Unassembled WGS sequence"/>
</dbReference>
<sequence length="67" mass="7211">MATMVMTVLRNLALPPIISSSAVAYIIDIVDLPTILGILRCLRLPATFTIRSSFGLESGGQIIPKCH</sequence>
<reference evidence="1 2" key="1">
    <citation type="submission" date="2024-03" db="EMBL/GenBank/DDBJ databases">
        <authorList>
            <person name="Martinez-Hernandez J."/>
        </authorList>
    </citation>
    <scope>NUCLEOTIDE SEQUENCE [LARGE SCALE GENOMIC DNA]</scope>
</reference>
<accession>A0AAV1WZQ4</accession>
<comment type="caution">
    <text evidence="1">The sequence shown here is derived from an EMBL/GenBank/DDBJ whole genome shotgun (WGS) entry which is preliminary data.</text>
</comment>
<keyword evidence="2" id="KW-1185">Reference proteome</keyword>
<evidence type="ECO:0000313" key="2">
    <source>
        <dbReference type="Proteomes" id="UP001497480"/>
    </source>
</evidence>